<keyword evidence="2" id="KW-1185">Reference proteome</keyword>
<accession>A0ABQ5W9K9</accession>
<comment type="caution">
    <text evidence="1">The sequence shown here is derived from an EMBL/GenBank/DDBJ whole genome shotgun (WGS) entry which is preliminary data.</text>
</comment>
<dbReference type="Proteomes" id="UP001156691">
    <property type="component" value="Unassembled WGS sequence"/>
</dbReference>
<gene>
    <name evidence="1" type="ORF">GCM10010862_38270</name>
</gene>
<protein>
    <recommendedName>
        <fullName evidence="3">DprA winged helix domain-containing protein</fullName>
    </recommendedName>
</protein>
<evidence type="ECO:0000313" key="2">
    <source>
        <dbReference type="Proteomes" id="UP001156691"/>
    </source>
</evidence>
<dbReference type="EMBL" id="BSNS01000020">
    <property type="protein sequence ID" value="GLQ56568.1"/>
    <property type="molecule type" value="Genomic_DNA"/>
</dbReference>
<reference evidence="2" key="1">
    <citation type="journal article" date="2019" name="Int. J. Syst. Evol. Microbiol.">
        <title>The Global Catalogue of Microorganisms (GCM) 10K type strain sequencing project: providing services to taxonomists for standard genome sequencing and annotation.</title>
        <authorList>
            <consortium name="The Broad Institute Genomics Platform"/>
            <consortium name="The Broad Institute Genome Sequencing Center for Infectious Disease"/>
            <person name="Wu L."/>
            <person name="Ma J."/>
        </authorList>
    </citation>
    <scope>NUCLEOTIDE SEQUENCE [LARGE SCALE GENOMIC DNA]</scope>
    <source>
        <strain evidence="2">NBRC 112416</strain>
    </source>
</reference>
<organism evidence="1 2">
    <name type="scientific">Devosia nitrariae</name>
    <dbReference type="NCBI Taxonomy" id="2071872"/>
    <lineage>
        <taxon>Bacteria</taxon>
        <taxon>Pseudomonadati</taxon>
        <taxon>Pseudomonadota</taxon>
        <taxon>Alphaproteobacteria</taxon>
        <taxon>Hyphomicrobiales</taxon>
        <taxon>Devosiaceae</taxon>
        <taxon>Devosia</taxon>
    </lineage>
</organism>
<proteinExistence type="predicted"/>
<sequence>MKRLASWSGRSCFLIPEAAVQKQPRLDCARAIDDATGVEVTMEQRMEILVHLIERGNSTLFECASAISHASPFSAILHLVAVGVLKMDSAVPLSPESTIEIAHP</sequence>
<evidence type="ECO:0000313" key="1">
    <source>
        <dbReference type="EMBL" id="GLQ56568.1"/>
    </source>
</evidence>
<evidence type="ECO:0008006" key="3">
    <source>
        <dbReference type="Google" id="ProtNLM"/>
    </source>
</evidence>
<name>A0ABQ5W9K9_9HYPH</name>